<evidence type="ECO:0000313" key="1">
    <source>
        <dbReference type="EMBL" id="KAK1586010.1"/>
    </source>
</evidence>
<comment type="caution">
    <text evidence="1">The sequence shown here is derived from an EMBL/GenBank/DDBJ whole genome shotgun (WGS) entry which is preliminary data.</text>
</comment>
<dbReference type="RefSeq" id="XP_060412978.1">
    <property type="nucleotide sequence ID" value="XM_060551772.1"/>
</dbReference>
<dbReference type="EMBL" id="JAHLJV010000039">
    <property type="protein sequence ID" value="KAK1586010.1"/>
    <property type="molecule type" value="Genomic_DNA"/>
</dbReference>
<reference evidence="1" key="1">
    <citation type="submission" date="2021-06" db="EMBL/GenBank/DDBJ databases">
        <title>Comparative genomics, transcriptomics and evolutionary studies reveal genomic signatures of adaptation to plant cell wall in hemibiotrophic fungi.</title>
        <authorList>
            <consortium name="DOE Joint Genome Institute"/>
            <person name="Baroncelli R."/>
            <person name="Diaz J.F."/>
            <person name="Benocci T."/>
            <person name="Peng M."/>
            <person name="Battaglia E."/>
            <person name="Haridas S."/>
            <person name="Andreopoulos W."/>
            <person name="Labutti K."/>
            <person name="Pangilinan J."/>
            <person name="Floch G.L."/>
            <person name="Makela M.R."/>
            <person name="Henrissat B."/>
            <person name="Grigoriev I.V."/>
            <person name="Crouch J.A."/>
            <person name="De Vries R.P."/>
            <person name="Sukno S.A."/>
            <person name="Thon M.R."/>
        </authorList>
    </citation>
    <scope>NUCLEOTIDE SEQUENCE</scope>
    <source>
        <strain evidence="1">CBS 125086</strain>
    </source>
</reference>
<dbReference type="AlphaFoldDB" id="A0AAD8PWJ9"/>
<name>A0AAD8PWJ9_9PEZI</name>
<sequence>MIKYLRNKTMFVSYAYPLTQSVDRGRLRLCGYIASINCDFARIHLTLNLSHMSFESSKPNETQWPHINSMEYFRVPPRWLFVKITDENAVMPGVRLSWRTILR</sequence>
<gene>
    <name evidence="1" type="ORF">LY79DRAFT_244346</name>
</gene>
<dbReference type="GeneID" id="85436012"/>
<keyword evidence="2" id="KW-1185">Reference proteome</keyword>
<organism evidence="1 2">
    <name type="scientific">Colletotrichum navitas</name>
    <dbReference type="NCBI Taxonomy" id="681940"/>
    <lineage>
        <taxon>Eukaryota</taxon>
        <taxon>Fungi</taxon>
        <taxon>Dikarya</taxon>
        <taxon>Ascomycota</taxon>
        <taxon>Pezizomycotina</taxon>
        <taxon>Sordariomycetes</taxon>
        <taxon>Hypocreomycetidae</taxon>
        <taxon>Glomerellales</taxon>
        <taxon>Glomerellaceae</taxon>
        <taxon>Colletotrichum</taxon>
        <taxon>Colletotrichum graminicola species complex</taxon>
    </lineage>
</organism>
<protein>
    <submittedName>
        <fullName evidence="1">Uncharacterized protein</fullName>
    </submittedName>
</protein>
<dbReference type="Proteomes" id="UP001230504">
    <property type="component" value="Unassembled WGS sequence"/>
</dbReference>
<evidence type="ECO:0000313" key="2">
    <source>
        <dbReference type="Proteomes" id="UP001230504"/>
    </source>
</evidence>
<accession>A0AAD8PWJ9</accession>
<proteinExistence type="predicted"/>